<proteinExistence type="predicted"/>
<dbReference type="SUPFAM" id="SSF52374">
    <property type="entry name" value="Nucleotidylyl transferase"/>
    <property type="match status" value="1"/>
</dbReference>
<dbReference type="InterPro" id="IPR002650">
    <property type="entry name" value="Sulphate_adenylyltransferase"/>
</dbReference>
<dbReference type="PANTHER" id="PTHR11055:SF37">
    <property type="entry name" value="ATP SULFURYLASE 2"/>
    <property type="match status" value="1"/>
</dbReference>
<gene>
    <name evidence="9" type="ORF">V6N11_003363</name>
</gene>
<dbReference type="Pfam" id="PF14306">
    <property type="entry name" value="PUA_2"/>
    <property type="match status" value="1"/>
</dbReference>
<dbReference type="InterPro" id="IPR015947">
    <property type="entry name" value="PUA-like_sf"/>
</dbReference>
<dbReference type="SUPFAM" id="SSF88697">
    <property type="entry name" value="PUA domain-like"/>
    <property type="match status" value="1"/>
</dbReference>
<dbReference type="EC" id="2.7.7.4" evidence="2"/>
<dbReference type="EMBL" id="JBBPBN010000015">
    <property type="protein sequence ID" value="KAK9023135.1"/>
    <property type="molecule type" value="Genomic_DNA"/>
</dbReference>
<dbReference type="Pfam" id="PF01747">
    <property type="entry name" value="ATP-sulfurylase"/>
    <property type="match status" value="1"/>
</dbReference>
<organism evidence="9 10">
    <name type="scientific">Hibiscus sabdariffa</name>
    <name type="common">roselle</name>
    <dbReference type="NCBI Taxonomy" id="183260"/>
    <lineage>
        <taxon>Eukaryota</taxon>
        <taxon>Viridiplantae</taxon>
        <taxon>Streptophyta</taxon>
        <taxon>Embryophyta</taxon>
        <taxon>Tracheophyta</taxon>
        <taxon>Spermatophyta</taxon>
        <taxon>Magnoliopsida</taxon>
        <taxon>eudicotyledons</taxon>
        <taxon>Gunneridae</taxon>
        <taxon>Pentapetalae</taxon>
        <taxon>rosids</taxon>
        <taxon>malvids</taxon>
        <taxon>Malvales</taxon>
        <taxon>Malvaceae</taxon>
        <taxon>Malvoideae</taxon>
        <taxon>Hibiscus</taxon>
    </lineage>
</organism>
<dbReference type="CDD" id="cd00517">
    <property type="entry name" value="ATPS"/>
    <property type="match status" value="1"/>
</dbReference>
<dbReference type="Gene3D" id="3.40.50.620">
    <property type="entry name" value="HUPs"/>
    <property type="match status" value="1"/>
</dbReference>
<evidence type="ECO:0000256" key="5">
    <source>
        <dbReference type="ARBA" id="ARBA00022741"/>
    </source>
</evidence>
<evidence type="ECO:0000313" key="9">
    <source>
        <dbReference type="EMBL" id="KAK9023135.1"/>
    </source>
</evidence>
<evidence type="ECO:0000313" key="10">
    <source>
        <dbReference type="Proteomes" id="UP001396334"/>
    </source>
</evidence>
<evidence type="ECO:0000256" key="1">
    <source>
        <dbReference type="ARBA" id="ARBA00004678"/>
    </source>
</evidence>
<evidence type="ECO:0000256" key="3">
    <source>
        <dbReference type="ARBA" id="ARBA00022679"/>
    </source>
</evidence>
<dbReference type="InterPro" id="IPR014729">
    <property type="entry name" value="Rossmann-like_a/b/a_fold"/>
</dbReference>
<dbReference type="Proteomes" id="UP001396334">
    <property type="component" value="Unassembled WGS sequence"/>
</dbReference>
<evidence type="ECO:0000259" key="7">
    <source>
        <dbReference type="Pfam" id="PF01747"/>
    </source>
</evidence>
<feature type="domain" description="ATP-sulfurylase PUA-like" evidence="8">
    <location>
        <begin position="18"/>
        <end position="180"/>
    </location>
</feature>
<keyword evidence="4" id="KW-0548">Nucleotidyltransferase</keyword>
<evidence type="ECO:0000256" key="6">
    <source>
        <dbReference type="ARBA" id="ARBA00022840"/>
    </source>
</evidence>
<dbReference type="PANTHER" id="PTHR11055">
    <property type="entry name" value="BIFUNCTIONAL 3'-PHOSPHOADENOSINE 5'-PHOSPHOSULFATE SYNTHASE"/>
    <property type="match status" value="1"/>
</dbReference>
<feature type="domain" description="Sulphate adenylyltransferase catalytic" evidence="7">
    <location>
        <begin position="190"/>
        <end position="412"/>
    </location>
</feature>
<evidence type="ECO:0000256" key="4">
    <source>
        <dbReference type="ARBA" id="ARBA00022695"/>
    </source>
</evidence>
<keyword evidence="3" id="KW-0808">Transferase</keyword>
<comment type="caution">
    <text evidence="9">The sequence shown here is derived from an EMBL/GenBank/DDBJ whole genome shotgun (WGS) entry which is preliminary data.</text>
</comment>
<dbReference type="Gene3D" id="3.10.400.10">
    <property type="entry name" value="Sulfate adenylyltransferase"/>
    <property type="match status" value="1"/>
</dbReference>
<dbReference type="InterPro" id="IPR024951">
    <property type="entry name" value="Sulfurylase_cat_dom"/>
</dbReference>
<protein>
    <recommendedName>
        <fullName evidence="2">sulfate adenylyltransferase</fullName>
        <ecNumber evidence="2">2.7.7.4</ecNumber>
    </recommendedName>
</protein>
<accession>A0ABR2SDG8</accession>
<evidence type="ECO:0000259" key="8">
    <source>
        <dbReference type="Pfam" id="PF14306"/>
    </source>
</evidence>
<dbReference type="NCBIfam" id="TIGR00339">
    <property type="entry name" value="sopT"/>
    <property type="match status" value="1"/>
</dbReference>
<evidence type="ECO:0000256" key="2">
    <source>
        <dbReference type="ARBA" id="ARBA00012391"/>
    </source>
</evidence>
<keyword evidence="10" id="KW-1185">Reference proteome</keyword>
<keyword evidence="5" id="KW-0547">Nucleotide-binding</keyword>
<name>A0ABR2SDG8_9ROSI</name>
<comment type="pathway">
    <text evidence="1">Sulfur metabolism.</text>
</comment>
<reference evidence="9 10" key="1">
    <citation type="journal article" date="2024" name="G3 (Bethesda)">
        <title>Genome assembly of Hibiscus sabdariffa L. provides insights into metabolisms of medicinal natural products.</title>
        <authorList>
            <person name="Kim T."/>
        </authorList>
    </citation>
    <scope>NUCLEOTIDE SEQUENCE [LARGE SCALE GENOMIC DNA]</scope>
    <source>
        <strain evidence="9">TK-2024</strain>
        <tissue evidence="9">Old leaves</tissue>
    </source>
</reference>
<sequence>MQGSVQSSSASVIRSSLIEPDGGVLVDLVVPESEREAKSVEAESLPKVWLTKIDVEWLHVISEGWASPLKGFMREDEYLQSLHFNSLRLKDGSFVNMSLPIVLAIDDETKERIASSSDVGLVWPDGELIAILRSIQIYKHNKEERIARTWGTTASGLPYAEEVITPAGNWLIGGDLEVLKPIKYNDGLDHYRLSPKQLRQEFDRRKADAVFAFQLRNPVHNGHALLMNDTRRRLLEMGFKNPILLLHPLGGFTKADDVPLDVRMEQHSKVLEDGVLDPETTIVAIFPSPMHYAGPTEVQWHAKARINAGANFYIVGRDPAGMGHPTEKRDLYDPDHGKKVLSMAPGLEKLNILPFRVAAYDTVAKKMAFFDPSRAKEFLFISGTKMRTYARTGENPPDGFMCPGGWKVLVKYYESLQAEELTQQPAAVPS</sequence>
<keyword evidence="6" id="KW-0067">ATP-binding</keyword>
<dbReference type="InterPro" id="IPR025980">
    <property type="entry name" value="ATP-Sase_PUA-like_dom"/>
</dbReference>